<dbReference type="SUPFAM" id="SSF53474">
    <property type="entry name" value="alpha/beta-Hydrolases"/>
    <property type="match status" value="2"/>
</dbReference>
<feature type="compositionally biased region" description="Gly residues" evidence="4">
    <location>
        <begin position="371"/>
        <end position="380"/>
    </location>
</feature>
<keyword evidence="1 5" id="KW-0732">Signal</keyword>
<accession>A0AAW5JIT4</accession>
<dbReference type="Proteomes" id="UP001204562">
    <property type="component" value="Unassembled WGS sequence"/>
</dbReference>
<dbReference type="EMBL" id="JANFYS010000009">
    <property type="protein sequence ID" value="MCQ4769971.1"/>
    <property type="molecule type" value="Genomic_DNA"/>
</dbReference>
<evidence type="ECO:0000313" key="8">
    <source>
        <dbReference type="Proteomes" id="UP001204562"/>
    </source>
</evidence>
<reference evidence="7" key="1">
    <citation type="submission" date="2022-06" db="EMBL/GenBank/DDBJ databases">
        <title>Isolation of gut microbiota from human fecal samples.</title>
        <authorList>
            <person name="Pamer E.G."/>
            <person name="Barat B."/>
            <person name="Waligurski E."/>
            <person name="Medina S."/>
            <person name="Paddock L."/>
            <person name="Mostad J."/>
        </authorList>
    </citation>
    <scope>NUCLEOTIDE SEQUENCE</scope>
    <source>
        <strain evidence="7">DFI.9.91</strain>
    </source>
</reference>
<keyword evidence="2" id="KW-0677">Repeat</keyword>
<name>A0AAW5JIT4_9FIRM</name>
<evidence type="ECO:0000256" key="3">
    <source>
        <dbReference type="ARBA" id="ARBA00022801"/>
    </source>
</evidence>
<evidence type="ECO:0000256" key="1">
    <source>
        <dbReference type="ARBA" id="ARBA00022729"/>
    </source>
</evidence>
<dbReference type="InterPro" id="IPR045394">
    <property type="entry name" value="Abhydrolase_dom"/>
</dbReference>
<feature type="domain" description="SLH" evidence="6">
    <location>
        <begin position="159"/>
        <end position="222"/>
    </location>
</feature>
<dbReference type="GO" id="GO:0016787">
    <property type="term" value="F:hydrolase activity"/>
    <property type="evidence" value="ECO:0007669"/>
    <property type="project" value="UniProtKB-KW"/>
</dbReference>
<feature type="compositionally biased region" description="Low complexity" evidence="4">
    <location>
        <begin position="357"/>
        <end position="370"/>
    </location>
</feature>
<dbReference type="Pfam" id="PF20091">
    <property type="entry name" value="Abhydrolase_10"/>
    <property type="match status" value="2"/>
</dbReference>
<feature type="compositionally biased region" description="Basic and acidic residues" evidence="4">
    <location>
        <begin position="386"/>
        <end position="395"/>
    </location>
</feature>
<dbReference type="PROSITE" id="PS51272">
    <property type="entry name" value="SLH"/>
    <property type="match status" value="3"/>
</dbReference>
<keyword evidence="3 7" id="KW-0378">Hydrolase</keyword>
<dbReference type="RefSeq" id="WP_256303555.1">
    <property type="nucleotide sequence ID" value="NZ_JANFYS010000009.1"/>
</dbReference>
<sequence>MAALTVTASLVLSTFAGAAVLAVEPEQPLQAYPAASDTAAFLDTEGHWAEDQVLRWNRLGIVNGVDAQHFAPNQQLTRVEFFAILGRALGGEGTADLSGFPDVDPTAWYAKDLSHAVTLGLTIGDENKNIHPNAFITREAMAVTIARAFCLDQKKSAALSRFTDGSKVSDWAAEAVSAVVDAGLMNGKDNGLFDPQANATRAEAVTVLDNAVARLVQDDASGDVKGNALVNTGGVEFSNAVVSGWLYLSQGVGKPATLGNVTVQGDTLVLGGGFTATGSSFATLYIKADNAVVTLSKDCSVDRIVITGKNVSVLGACKAGSVEIEASGAVIETMPENISLADGLTATVEGKAYPSQSGDSSGSNSSNSGSSSGGSGGSGGSSSVKETGHTNEYDPKNPYAGVNVGLFHNIPITVDENTSGVATYYLPRGMDPWAPAVIVLTPDNTTAKSFSGTKTGLAWRAVADEKKIAVAFLGPQDGETWNLSLDADGRDDAALLDQLYQTMRKKGTNLKGAFSMDKSHTALVGYQEGGAAALLFGARWASDFSSICAVDAAEVPADSLAVLGEQYVLPFPGDSRRGVEELAIAAKTVDTPVWLINSAVDAENKTVLNYYVTAAQAAAGTANPYAGEVYVSGREGSDAEIWVSTEAQTPKTIWNQFLGTNKRFMAMQLPGRVSKAQDFTETGFTIHEEEVNGEIRRWMTYVPSTYTGEAEVPLVLVMHGYTASMYAIAEESRWYDVAEENGFIVVFAQGLVRPAGMMGNIPTAMWLAGPFSALAGAGVDKDTDLKFLDTLLDKLEEEYSIDTSRVYATGHSNGSLMTWAMGSKFADRFAAIAPVGYMSAPMDGIESGTMLPTWSFLGEYDSAGDPTLVEGGATVKALQGWNRQNGTNEAQMSTSKQYDDAFVTRTFANNDSVPLVKFTEVKNTPHVYLQEESEAIWNDFFSKYSRGEDGTLYYQASEESEKTEVTIGEYVADDGWYKADGDADQTSPDAAAIQKSITAIAETDGFKLVNVPYECTTNHKNGEAVGSHPFSSMYCSVGDIDQLAKQYGFGEMEFFMSGKANVYGLSDKGTNVPVIKTADVDYTTRLLIHYPEDAGKFSGNIYVDILNASAGYDLEDIFRRSYEHFMANGDIYIGITSKSTTAQALKDFDPERYAAIDWLVDNDNPESAENGLFWDMLSQLGTVLKERPEDIFGTELGQKIKDNGRTYLVGQSQSGFYLQTYLMAFYPYINNVLDGKDIYDGYFNAVGSTPTTLSNGVKMENVGWPKTEEPYLVLMGEGEAKMRLSSNYYPLQEDKSEEDWKFRLYEAAGAPHADPTAAILPNNFEIAKAKANGTSRDIKSYTGNHVEGDLHLNEFVTAALVNLDNWARNGIAAPSADNHWLQADADNGKAVARDAYGNALGGLRSPKIDAPLATYFGCINDSAYSTEGSMIHFTQAQLDARYEGATQAEKYADYVAEFKASADAALEGRYITQADYDKLIAWSEGTSAFGQQDDVILGGQTDIDSLKIERQNVSSDEIFNSTAMSVGQMDSEWNEKAPVWVPSLQLNDDGTIQYVNKSGESDVLSEKYTEKEYFVSGSANLYDIASDNRLMVREAGLPYTNRILVRTPENPEDFNGKVYVDILNASDKYDNESLWRRAYGMIMEEGAAYVGITSKPVCVAALQRFDDRYDALSWASPNSWLYTSYKIDKANGQTAEAAYEKFWVTAGELPYTDIGLVWDILSQTGYAIQENANDMFGAGKSVEGVYLYGQSQSGFVMNEYFRFMDFLKEKGEALPYDGFMNVVGTYPANKINQSDTTAVAKNTESYYVGKNLGVPVIYVTSQMDYNAGFRPGESNVDADGMVALYEIAGAPHSDPAAPVFPYNDILTEMGYPARNLFPTFNQDQEVSDYNSNMFVQALLLQLDAWATEGTAPTVLDDPYITKNEDGTVTGGLRSPQLDVPVAHYYEKPLGSVFSTTGTMVPFTSEELKAAYNGYDDYAERFEAALEKLVEAGLIRATDKAYMLKYRDSKAALFGESPAVLEMGPDVAPIDEALDAAGRAKDDVIISDLDATEVESGVQFVSAEAMDALDAAISAAEAAKNSAASEADVAAAAEALNGAVETFRAAIQTGAKEATPPKPDTAAIDEAIASANEAQNGIDVSDLDATEVESGAEFVGSAAREALDTAIRAAEEARDTATSEADVAAAVEALNGAVETFEAAIQIGAKEADPA</sequence>
<evidence type="ECO:0000259" key="6">
    <source>
        <dbReference type="PROSITE" id="PS51272"/>
    </source>
</evidence>
<gene>
    <name evidence="7" type="ORF">NE579_05770</name>
</gene>
<feature type="region of interest" description="Disordered" evidence="4">
    <location>
        <begin position="350"/>
        <end position="396"/>
    </location>
</feature>
<feature type="signal peptide" evidence="5">
    <location>
        <begin position="1"/>
        <end position="18"/>
    </location>
</feature>
<dbReference type="InterPro" id="IPR029058">
    <property type="entry name" value="AB_hydrolase_fold"/>
</dbReference>
<dbReference type="Pfam" id="PF00395">
    <property type="entry name" value="SLH"/>
    <property type="match status" value="3"/>
</dbReference>
<feature type="domain" description="SLH" evidence="6">
    <location>
        <begin position="100"/>
        <end position="158"/>
    </location>
</feature>
<organism evidence="7 8">
    <name type="scientific">Intestinimonas massiliensis</name>
    <name type="common">ex Afouda et al. 2020</name>
    <dbReference type="NCBI Taxonomy" id="1673721"/>
    <lineage>
        <taxon>Bacteria</taxon>
        <taxon>Bacillati</taxon>
        <taxon>Bacillota</taxon>
        <taxon>Clostridia</taxon>
        <taxon>Eubacteriales</taxon>
        <taxon>Intestinimonas</taxon>
    </lineage>
</organism>
<evidence type="ECO:0000256" key="4">
    <source>
        <dbReference type="SAM" id="MobiDB-lite"/>
    </source>
</evidence>
<dbReference type="InterPro" id="IPR001119">
    <property type="entry name" value="SLH_dom"/>
</dbReference>
<protein>
    <submittedName>
        <fullName evidence="7">Alpha/beta hydrolase domain-containing protein</fullName>
    </submittedName>
</protein>
<evidence type="ECO:0000256" key="5">
    <source>
        <dbReference type="SAM" id="SignalP"/>
    </source>
</evidence>
<feature type="domain" description="SLH" evidence="6">
    <location>
        <begin position="36"/>
        <end position="99"/>
    </location>
</feature>
<evidence type="ECO:0000313" key="7">
    <source>
        <dbReference type="EMBL" id="MCQ4769971.1"/>
    </source>
</evidence>
<dbReference type="InterPro" id="IPR050955">
    <property type="entry name" value="Plant_Biomass_Hydrol_Est"/>
</dbReference>
<comment type="caution">
    <text evidence="7">The sequence shown here is derived from an EMBL/GenBank/DDBJ whole genome shotgun (WGS) entry which is preliminary data.</text>
</comment>
<dbReference type="PANTHER" id="PTHR43037:SF5">
    <property type="entry name" value="FERULOYL ESTERASE"/>
    <property type="match status" value="1"/>
</dbReference>
<dbReference type="Gene3D" id="3.40.50.1820">
    <property type="entry name" value="alpha/beta hydrolase"/>
    <property type="match status" value="2"/>
</dbReference>
<proteinExistence type="predicted"/>
<dbReference type="PANTHER" id="PTHR43037">
    <property type="entry name" value="UNNAMED PRODUCT-RELATED"/>
    <property type="match status" value="1"/>
</dbReference>
<feature type="chain" id="PRO_5043386326" evidence="5">
    <location>
        <begin position="19"/>
        <end position="2210"/>
    </location>
</feature>
<evidence type="ECO:0000256" key="2">
    <source>
        <dbReference type="ARBA" id="ARBA00022737"/>
    </source>
</evidence>